<evidence type="ECO:0000256" key="4">
    <source>
        <dbReference type="ARBA" id="ARBA00022670"/>
    </source>
</evidence>
<evidence type="ECO:0000256" key="2">
    <source>
        <dbReference type="ARBA" id="ARBA00004651"/>
    </source>
</evidence>
<evidence type="ECO:0000259" key="13">
    <source>
        <dbReference type="Pfam" id="PF01435"/>
    </source>
</evidence>
<evidence type="ECO:0000256" key="7">
    <source>
        <dbReference type="ARBA" id="ARBA00022801"/>
    </source>
</evidence>
<evidence type="ECO:0000256" key="11">
    <source>
        <dbReference type="ARBA" id="ARBA00023136"/>
    </source>
</evidence>
<feature type="transmembrane region" description="Helical" evidence="12">
    <location>
        <begin position="12"/>
        <end position="33"/>
    </location>
</feature>
<evidence type="ECO:0000313" key="15">
    <source>
        <dbReference type="Proteomes" id="UP000317093"/>
    </source>
</evidence>
<keyword evidence="3" id="KW-1003">Cell membrane</keyword>
<dbReference type="GO" id="GO:0046872">
    <property type="term" value="F:metal ion binding"/>
    <property type="evidence" value="ECO:0007669"/>
    <property type="project" value="UniProtKB-KW"/>
</dbReference>
<dbReference type="AlphaFoldDB" id="A0A518B255"/>
<feature type="transmembrane region" description="Helical" evidence="12">
    <location>
        <begin position="102"/>
        <end position="124"/>
    </location>
</feature>
<evidence type="ECO:0000256" key="8">
    <source>
        <dbReference type="ARBA" id="ARBA00022833"/>
    </source>
</evidence>
<keyword evidence="11 12" id="KW-0472">Membrane</keyword>
<keyword evidence="10" id="KW-0482">Metalloprotease</keyword>
<protein>
    <submittedName>
        <fullName evidence="14">Heat shock protein HtpX</fullName>
    </submittedName>
</protein>
<sequence length="612" mass="69204">MDFGKLGVTRNFVLPALCIFLVPVISLLFFLHAQQQLNARYREAILKQIANDPTLNEEQRHEATAFHRAIPLSRLILQDEVAKSFDAETRFHFATFRWAIRLSIWSIAAGVLVLALAGVCVLFSMRSQRALALSLAVGWHVLRIYTAIQVLVQGVLLVALSFWVTALWFNLYSVKLIGLTALLAVVAAGTLIKGIFTVPKFSAEVEGEIFPKNHGAPIWKELESICATLGTEPPDQIIAGIDDNFFVTDAPLTVNGERYQGRTLYISLSLLKQLDGDEAKAVLAHEMAHFSGMDTLYGGKISRLEHRYDHYLQTLYEGGTTIPIFYFLNVFRFLFALSLGKHSRQREFRADGIAADVVSPQSNAKALLRVSAYSAYRGNVEQEVFDQESVLESTNLREKIEQGFAPFAQQFLSSADLDHIETAHPFDTHPPIADRLTAMGVSLRDRETTALLETKGDGKWYELIAGASEIESNLWRSYEERFLKVHEQSLPYRFLPENDAEREIVERAFPKMEFSCKKGLITIDDQSIAFAEWQDKLPWSDVGNCVLDDGTLKIHRESTAGGDLQIKMQWFRAAAERQQFLETFEKYLGRYKIAAEFQEQKCRQREEDSSAE</sequence>
<gene>
    <name evidence="14" type="ORF">Pan216_19260</name>
</gene>
<keyword evidence="7" id="KW-0378">Hydrolase</keyword>
<dbReference type="GO" id="GO:0006508">
    <property type="term" value="P:proteolysis"/>
    <property type="evidence" value="ECO:0007669"/>
    <property type="project" value="UniProtKB-KW"/>
</dbReference>
<feature type="domain" description="Peptidase M48" evidence="13">
    <location>
        <begin position="259"/>
        <end position="438"/>
    </location>
</feature>
<dbReference type="RefSeq" id="WP_419193447.1">
    <property type="nucleotide sequence ID" value="NZ_CP036279.1"/>
</dbReference>
<evidence type="ECO:0000256" key="9">
    <source>
        <dbReference type="ARBA" id="ARBA00022989"/>
    </source>
</evidence>
<comment type="subcellular location">
    <subcellularLocation>
        <location evidence="2">Cell membrane</location>
        <topology evidence="2">Multi-pass membrane protein</topology>
    </subcellularLocation>
</comment>
<dbReference type="Pfam" id="PF01435">
    <property type="entry name" value="Peptidase_M48"/>
    <property type="match status" value="1"/>
</dbReference>
<comment type="cofactor">
    <cofactor evidence="1">
        <name>Zn(2+)</name>
        <dbReference type="ChEBI" id="CHEBI:29105"/>
    </cofactor>
</comment>
<evidence type="ECO:0000256" key="6">
    <source>
        <dbReference type="ARBA" id="ARBA00022723"/>
    </source>
</evidence>
<proteinExistence type="predicted"/>
<dbReference type="PANTHER" id="PTHR43221:SF1">
    <property type="entry name" value="PROTEASE HTPX"/>
    <property type="match status" value="1"/>
</dbReference>
<dbReference type="InterPro" id="IPR050083">
    <property type="entry name" value="HtpX_protease"/>
</dbReference>
<keyword evidence="8" id="KW-0862">Zinc</keyword>
<dbReference type="GO" id="GO:0004222">
    <property type="term" value="F:metalloendopeptidase activity"/>
    <property type="evidence" value="ECO:0007669"/>
    <property type="project" value="InterPro"/>
</dbReference>
<evidence type="ECO:0000256" key="5">
    <source>
        <dbReference type="ARBA" id="ARBA00022692"/>
    </source>
</evidence>
<evidence type="ECO:0000256" key="10">
    <source>
        <dbReference type="ARBA" id="ARBA00023049"/>
    </source>
</evidence>
<dbReference type="Gene3D" id="3.30.2010.10">
    <property type="entry name" value="Metalloproteases ('zincins'), catalytic domain"/>
    <property type="match status" value="1"/>
</dbReference>
<dbReference type="PANTHER" id="PTHR43221">
    <property type="entry name" value="PROTEASE HTPX"/>
    <property type="match status" value="1"/>
</dbReference>
<dbReference type="EMBL" id="CP036279">
    <property type="protein sequence ID" value="QDU61073.1"/>
    <property type="molecule type" value="Genomic_DNA"/>
</dbReference>
<evidence type="ECO:0000256" key="1">
    <source>
        <dbReference type="ARBA" id="ARBA00001947"/>
    </source>
</evidence>
<keyword evidence="15" id="KW-1185">Reference proteome</keyword>
<dbReference type="CDD" id="cd07328">
    <property type="entry name" value="M48_Ste24p_like"/>
    <property type="match status" value="1"/>
</dbReference>
<dbReference type="Proteomes" id="UP000317093">
    <property type="component" value="Chromosome"/>
</dbReference>
<keyword evidence="9 12" id="KW-1133">Transmembrane helix</keyword>
<keyword evidence="5 12" id="KW-0812">Transmembrane</keyword>
<organism evidence="14 15">
    <name type="scientific">Kolteria novifilia</name>
    <dbReference type="NCBI Taxonomy" id="2527975"/>
    <lineage>
        <taxon>Bacteria</taxon>
        <taxon>Pseudomonadati</taxon>
        <taxon>Planctomycetota</taxon>
        <taxon>Planctomycetia</taxon>
        <taxon>Kolteriales</taxon>
        <taxon>Kolteriaceae</taxon>
        <taxon>Kolteria</taxon>
    </lineage>
</organism>
<keyword evidence="4" id="KW-0645">Protease</keyword>
<dbReference type="GO" id="GO:0005886">
    <property type="term" value="C:plasma membrane"/>
    <property type="evidence" value="ECO:0007669"/>
    <property type="project" value="UniProtKB-SubCell"/>
</dbReference>
<feature type="transmembrane region" description="Helical" evidence="12">
    <location>
        <begin position="176"/>
        <end position="196"/>
    </location>
</feature>
<accession>A0A518B255</accession>
<feature type="transmembrane region" description="Helical" evidence="12">
    <location>
        <begin position="144"/>
        <end position="169"/>
    </location>
</feature>
<keyword evidence="6" id="KW-0479">Metal-binding</keyword>
<evidence type="ECO:0000313" key="14">
    <source>
        <dbReference type="EMBL" id="QDU61073.1"/>
    </source>
</evidence>
<evidence type="ECO:0000256" key="3">
    <source>
        <dbReference type="ARBA" id="ARBA00022475"/>
    </source>
</evidence>
<evidence type="ECO:0000256" key="12">
    <source>
        <dbReference type="SAM" id="Phobius"/>
    </source>
</evidence>
<name>A0A518B255_9BACT</name>
<keyword evidence="14" id="KW-0346">Stress response</keyword>
<reference evidence="14 15" key="1">
    <citation type="submission" date="2019-02" db="EMBL/GenBank/DDBJ databases">
        <title>Deep-cultivation of Planctomycetes and their phenomic and genomic characterization uncovers novel biology.</title>
        <authorList>
            <person name="Wiegand S."/>
            <person name="Jogler M."/>
            <person name="Boedeker C."/>
            <person name="Pinto D."/>
            <person name="Vollmers J."/>
            <person name="Rivas-Marin E."/>
            <person name="Kohn T."/>
            <person name="Peeters S.H."/>
            <person name="Heuer A."/>
            <person name="Rast P."/>
            <person name="Oberbeckmann S."/>
            <person name="Bunk B."/>
            <person name="Jeske O."/>
            <person name="Meyerdierks A."/>
            <person name="Storesund J.E."/>
            <person name="Kallscheuer N."/>
            <person name="Luecker S."/>
            <person name="Lage O.M."/>
            <person name="Pohl T."/>
            <person name="Merkel B.J."/>
            <person name="Hornburger P."/>
            <person name="Mueller R.-W."/>
            <person name="Bruemmer F."/>
            <person name="Labrenz M."/>
            <person name="Spormann A.M."/>
            <person name="Op den Camp H."/>
            <person name="Overmann J."/>
            <person name="Amann R."/>
            <person name="Jetten M.S.M."/>
            <person name="Mascher T."/>
            <person name="Medema M.H."/>
            <person name="Devos D.P."/>
            <person name="Kaster A.-K."/>
            <person name="Ovreas L."/>
            <person name="Rohde M."/>
            <person name="Galperin M.Y."/>
            <person name="Jogler C."/>
        </authorList>
    </citation>
    <scope>NUCLEOTIDE SEQUENCE [LARGE SCALE GENOMIC DNA]</scope>
    <source>
        <strain evidence="14 15">Pan216</strain>
    </source>
</reference>
<dbReference type="KEGG" id="knv:Pan216_19260"/>
<dbReference type="InterPro" id="IPR001915">
    <property type="entry name" value="Peptidase_M48"/>
</dbReference>